<proteinExistence type="predicted"/>
<dbReference type="Pfam" id="PF26485">
    <property type="entry name" value="DUF8156"/>
    <property type="match status" value="1"/>
</dbReference>
<protein>
    <recommendedName>
        <fullName evidence="1">DUF8156 domain-containing protein</fullName>
    </recommendedName>
</protein>
<dbReference type="OrthoDB" id="166461at2"/>
<reference evidence="2" key="1">
    <citation type="submission" date="2016-01" db="EMBL/GenBank/DDBJ databases">
        <authorList>
            <person name="Mcilroy J.S."/>
            <person name="Karst M S."/>
            <person name="Albertsen M."/>
        </authorList>
    </citation>
    <scope>NUCLEOTIDE SEQUENCE</scope>
    <source>
        <strain evidence="2">Cfx-K</strain>
    </source>
</reference>
<name>A0A160T8T5_9CHLR</name>
<dbReference type="Proteomes" id="UP000215027">
    <property type="component" value="Chromosome II"/>
</dbReference>
<evidence type="ECO:0000313" key="2">
    <source>
        <dbReference type="EMBL" id="CUS05605.1"/>
    </source>
</evidence>
<gene>
    <name evidence="2" type="ORF">CFX0092_B0071</name>
</gene>
<evidence type="ECO:0000313" key="3">
    <source>
        <dbReference type="Proteomes" id="UP000215027"/>
    </source>
</evidence>
<sequence>MGRTLATANQIIQEEQAAFADFRRTLRREDQRVFDALFAAARKHTAAISQANHALPFEAVLLAMLLEQGRELERLRDLIEE</sequence>
<dbReference type="KEGG" id="pbf:CFX0092_B0071"/>
<dbReference type="EMBL" id="LN890656">
    <property type="protein sequence ID" value="CUS05605.1"/>
    <property type="molecule type" value="Genomic_DNA"/>
</dbReference>
<dbReference type="RefSeq" id="WP_095044996.1">
    <property type="nucleotide sequence ID" value="NZ_LN890656.1"/>
</dbReference>
<keyword evidence="3" id="KW-1185">Reference proteome</keyword>
<organism evidence="2 3">
    <name type="scientific">Candidatus Promineifilum breve</name>
    <dbReference type="NCBI Taxonomy" id="1806508"/>
    <lineage>
        <taxon>Bacteria</taxon>
        <taxon>Bacillati</taxon>
        <taxon>Chloroflexota</taxon>
        <taxon>Ardenticatenia</taxon>
        <taxon>Candidatus Promineifilales</taxon>
        <taxon>Candidatus Promineifilaceae</taxon>
        <taxon>Candidatus Promineifilum</taxon>
    </lineage>
</organism>
<accession>A0A160T8T5</accession>
<dbReference type="AlphaFoldDB" id="A0A160T8T5"/>
<feature type="domain" description="DUF8156" evidence="1">
    <location>
        <begin position="1"/>
        <end position="80"/>
    </location>
</feature>
<evidence type="ECO:0000259" key="1">
    <source>
        <dbReference type="Pfam" id="PF26485"/>
    </source>
</evidence>
<dbReference type="InterPro" id="IPR058469">
    <property type="entry name" value="DUF8156"/>
</dbReference>